<feature type="transmembrane region" description="Helical" evidence="10">
    <location>
        <begin position="96"/>
        <end position="116"/>
    </location>
</feature>
<evidence type="ECO:0000256" key="3">
    <source>
        <dbReference type="ARBA" id="ARBA00022692"/>
    </source>
</evidence>
<feature type="domain" description="Potassium channel" evidence="11">
    <location>
        <begin position="97"/>
        <end position="170"/>
    </location>
</feature>
<evidence type="ECO:0000256" key="6">
    <source>
        <dbReference type="ARBA" id="ARBA00023136"/>
    </source>
</evidence>
<keyword evidence="4 10" id="KW-1133">Transmembrane helix</keyword>
<reference evidence="12 13" key="1">
    <citation type="journal article" date="2014" name="Genome Announc.">
        <title>Draft genome sequence of the pathogenic fungus Scedosporium apiospermum.</title>
        <authorList>
            <person name="Vandeputte P."/>
            <person name="Ghamrawi S."/>
            <person name="Rechenmann M."/>
            <person name="Iltis A."/>
            <person name="Giraud S."/>
            <person name="Fleury M."/>
            <person name="Thornton C."/>
            <person name="Delhaes L."/>
            <person name="Meyer W."/>
            <person name="Papon N."/>
            <person name="Bouchara J.P."/>
        </authorList>
    </citation>
    <scope>NUCLEOTIDE SEQUENCE [LARGE SCALE GENOMIC DNA]</scope>
    <source>
        <strain evidence="12 13">IHEM 14462</strain>
    </source>
</reference>
<evidence type="ECO:0000256" key="1">
    <source>
        <dbReference type="ARBA" id="ARBA00004141"/>
    </source>
</evidence>
<feature type="transmembrane region" description="Helical" evidence="10">
    <location>
        <begin position="50"/>
        <end position="75"/>
    </location>
</feature>
<dbReference type="OMA" id="PETHATH"/>
<accession>A0A084FYJ2</accession>
<dbReference type="OrthoDB" id="297496at2759"/>
<dbReference type="PANTHER" id="PTHR11003">
    <property type="entry name" value="POTASSIUM CHANNEL, SUBFAMILY K"/>
    <property type="match status" value="1"/>
</dbReference>
<feature type="transmembrane region" description="Helical" evidence="10">
    <location>
        <begin position="247"/>
        <end position="268"/>
    </location>
</feature>
<dbReference type="RefSeq" id="XP_016639953.1">
    <property type="nucleotide sequence ID" value="XM_016790650.1"/>
</dbReference>
<feature type="transmembrane region" description="Helical" evidence="10">
    <location>
        <begin position="146"/>
        <end position="166"/>
    </location>
</feature>
<evidence type="ECO:0000256" key="2">
    <source>
        <dbReference type="ARBA" id="ARBA00022448"/>
    </source>
</evidence>
<dbReference type="EMBL" id="JOWA01000132">
    <property type="protein sequence ID" value="KEZ40154.1"/>
    <property type="molecule type" value="Genomic_DNA"/>
</dbReference>
<keyword evidence="6 10" id="KW-0472">Membrane</keyword>
<keyword evidence="13" id="KW-1185">Reference proteome</keyword>
<evidence type="ECO:0000256" key="9">
    <source>
        <dbReference type="SAM" id="MobiDB-lite"/>
    </source>
</evidence>
<dbReference type="GO" id="GO:0022841">
    <property type="term" value="F:potassium ion leak channel activity"/>
    <property type="evidence" value="ECO:0007669"/>
    <property type="project" value="TreeGrafter"/>
</dbReference>
<name>A0A084FYJ2_PSEDA</name>
<evidence type="ECO:0000256" key="8">
    <source>
        <dbReference type="RuleBase" id="RU003857"/>
    </source>
</evidence>
<keyword evidence="3 8" id="KW-0812">Transmembrane</keyword>
<dbReference type="GO" id="GO:0015271">
    <property type="term" value="F:outward rectifier potassium channel activity"/>
    <property type="evidence" value="ECO:0007669"/>
    <property type="project" value="TreeGrafter"/>
</dbReference>
<dbReference type="InterPro" id="IPR003280">
    <property type="entry name" value="2pore_dom_K_chnl"/>
</dbReference>
<keyword evidence="5 8" id="KW-0406">Ion transport</keyword>
<evidence type="ECO:0000256" key="5">
    <source>
        <dbReference type="ARBA" id="ARBA00023065"/>
    </source>
</evidence>
<dbReference type="Pfam" id="PF07885">
    <property type="entry name" value="Ion_trans_2"/>
    <property type="match status" value="2"/>
</dbReference>
<organism evidence="12 13">
    <name type="scientific">Pseudallescheria apiosperma</name>
    <name type="common">Scedosporium apiospermum</name>
    <dbReference type="NCBI Taxonomy" id="563466"/>
    <lineage>
        <taxon>Eukaryota</taxon>
        <taxon>Fungi</taxon>
        <taxon>Dikarya</taxon>
        <taxon>Ascomycota</taxon>
        <taxon>Pezizomycotina</taxon>
        <taxon>Sordariomycetes</taxon>
        <taxon>Hypocreomycetidae</taxon>
        <taxon>Microascales</taxon>
        <taxon>Microascaceae</taxon>
        <taxon>Scedosporium</taxon>
    </lineage>
</organism>
<dbReference type="PRINTS" id="PR01333">
    <property type="entry name" value="2POREKCHANEL"/>
</dbReference>
<evidence type="ECO:0000256" key="4">
    <source>
        <dbReference type="ARBA" id="ARBA00022989"/>
    </source>
</evidence>
<dbReference type="GeneID" id="27728268"/>
<evidence type="ECO:0000256" key="10">
    <source>
        <dbReference type="SAM" id="Phobius"/>
    </source>
</evidence>
<sequence>MARRIRFSVAQPITIVGWYISAICLASLNATAAGPLVIEPQDEYVLSQAFWYGIWAAILYLVVASLMVITVYGAYTGHYAKDFMLTMSQRTLMLQTIMFLLYLLVGALVFSTIEGWPYLDAVYWANVTLFTVGFGDFAATTTLGRALLIPYALVGVISLGLVIGSIRSMVIDGGRHRVNARLVEKKRRKIVKQVVRKGEHRTLSALQDEDYANATPEEKKMAEYRRRWEEFNLMRRILTEASVMRRWLALGVSAGSWLVLWLVGAKVFQEFERPYQNWTYFDGFYFTFVTLTTIGYGDRTPVSNGGKSFFVFWALLALPTMTVLISTAGNTVVKVVRDATLQLGNITILPSDRGFKRDIQRIINKLYTVLLFVKHFRGAPPGFFSNALPVDLGDDDRTTDQEENDEEGWQREQQNACDPTMNGIALRSHLPATRDATQPLPCNPADYRFVLITEIAKVMNDHLQDTNKCYSFAEWAWYLKLIGEDESSPETHATHPHNQQQQAPCQGPSAGKMVEAAEKWSWVGIRSPLVSGIGEYVNATKEFNSIVNGAFDGKVITDKRNSWFKRDGGPSRVLVSWPGSFYRRADILKDPRWEDFIFERRRGAEANRHEYFGNGYTERERVRDEVDLTSYLKVVKEEDLYTLHEYKTQTSNWCIRPFCDDNV</sequence>
<feature type="transmembrane region" description="Helical" evidence="10">
    <location>
        <begin position="280"/>
        <end position="297"/>
    </location>
</feature>
<feature type="region of interest" description="Disordered" evidence="9">
    <location>
        <begin position="387"/>
        <end position="414"/>
    </location>
</feature>
<dbReference type="PANTHER" id="PTHR11003:SF301">
    <property type="entry name" value="POTASSIUM CHANNEL PROTEIN"/>
    <property type="match status" value="1"/>
</dbReference>
<comment type="subcellular location">
    <subcellularLocation>
        <location evidence="1">Membrane</location>
        <topology evidence="1">Multi-pass membrane protein</topology>
    </subcellularLocation>
</comment>
<dbReference type="SUPFAM" id="SSF81324">
    <property type="entry name" value="Voltage-gated potassium channels"/>
    <property type="match status" value="2"/>
</dbReference>
<dbReference type="Gene3D" id="1.10.287.70">
    <property type="match status" value="2"/>
</dbReference>
<feature type="transmembrane region" description="Helical" evidence="10">
    <location>
        <begin position="309"/>
        <end position="333"/>
    </location>
</feature>
<evidence type="ECO:0000313" key="12">
    <source>
        <dbReference type="EMBL" id="KEZ40154.1"/>
    </source>
</evidence>
<evidence type="ECO:0000259" key="11">
    <source>
        <dbReference type="Pfam" id="PF07885"/>
    </source>
</evidence>
<dbReference type="VEuPathDB" id="FungiDB:SAPIO_CDS9196"/>
<dbReference type="GO" id="GO:0005886">
    <property type="term" value="C:plasma membrane"/>
    <property type="evidence" value="ECO:0007669"/>
    <property type="project" value="TreeGrafter"/>
</dbReference>
<feature type="region of interest" description="Disordered" evidence="9">
    <location>
        <begin position="487"/>
        <end position="510"/>
    </location>
</feature>
<evidence type="ECO:0000313" key="13">
    <source>
        <dbReference type="Proteomes" id="UP000028545"/>
    </source>
</evidence>
<keyword evidence="7 8" id="KW-0407">Ion channel</keyword>
<comment type="caution">
    <text evidence="12">The sequence shown here is derived from an EMBL/GenBank/DDBJ whole genome shotgun (WGS) entry which is preliminary data.</text>
</comment>
<evidence type="ECO:0000256" key="7">
    <source>
        <dbReference type="ARBA" id="ARBA00023303"/>
    </source>
</evidence>
<feature type="domain" description="Potassium channel" evidence="11">
    <location>
        <begin position="257"/>
        <end position="333"/>
    </location>
</feature>
<dbReference type="InterPro" id="IPR013099">
    <property type="entry name" value="K_chnl_dom"/>
</dbReference>
<dbReference type="KEGG" id="sapo:SAPIO_CDS9196"/>
<dbReference type="GO" id="GO:0030322">
    <property type="term" value="P:stabilization of membrane potential"/>
    <property type="evidence" value="ECO:0007669"/>
    <property type="project" value="TreeGrafter"/>
</dbReference>
<gene>
    <name evidence="12" type="ORF">SAPIO_CDS9196</name>
</gene>
<proteinExistence type="inferred from homology"/>
<comment type="similarity">
    <text evidence="8">Belongs to the two pore domain potassium channel (TC 1.A.1.8) family.</text>
</comment>
<keyword evidence="2 8" id="KW-0813">Transport</keyword>
<protein>
    <recommendedName>
        <fullName evidence="11">Potassium channel domain-containing protein</fullName>
    </recommendedName>
</protein>
<feature type="transmembrane region" description="Helical" evidence="10">
    <location>
        <begin position="12"/>
        <end position="38"/>
    </location>
</feature>
<dbReference type="HOGENOM" id="CLU_013394_0_0_1"/>
<dbReference type="AlphaFoldDB" id="A0A084FYJ2"/>
<dbReference type="Proteomes" id="UP000028545">
    <property type="component" value="Unassembled WGS sequence"/>
</dbReference>